<dbReference type="EMBL" id="JADHEC010000029">
    <property type="protein sequence ID" value="MBF2709357.1"/>
    <property type="molecule type" value="Genomic_DNA"/>
</dbReference>
<comment type="caution">
    <text evidence="3">The sequence shown here is derived from an EMBL/GenBank/DDBJ whole genome shotgun (WGS) entry which is preliminary data.</text>
</comment>
<protein>
    <submittedName>
        <fullName evidence="3">VanZ family protein</fullName>
    </submittedName>
</protein>
<evidence type="ECO:0000313" key="3">
    <source>
        <dbReference type="EMBL" id="MBF2709357.1"/>
    </source>
</evidence>
<dbReference type="RefSeq" id="WP_194312597.1">
    <property type="nucleotide sequence ID" value="NZ_JADHEC010000029.1"/>
</dbReference>
<evidence type="ECO:0000259" key="2">
    <source>
        <dbReference type="Pfam" id="PF04892"/>
    </source>
</evidence>
<feature type="transmembrane region" description="Helical" evidence="1">
    <location>
        <begin position="38"/>
        <end position="56"/>
    </location>
</feature>
<feature type="transmembrane region" description="Helical" evidence="1">
    <location>
        <begin position="5"/>
        <end position="26"/>
    </location>
</feature>
<organism evidence="3 4">
    <name type="scientific">Flavobacterium soyangense</name>
    <dbReference type="NCBI Taxonomy" id="2023265"/>
    <lineage>
        <taxon>Bacteria</taxon>
        <taxon>Pseudomonadati</taxon>
        <taxon>Bacteroidota</taxon>
        <taxon>Flavobacteriia</taxon>
        <taxon>Flavobacteriales</taxon>
        <taxon>Flavobacteriaceae</taxon>
        <taxon>Flavobacterium</taxon>
    </lineage>
</organism>
<reference evidence="3" key="1">
    <citation type="submission" date="2020-11" db="EMBL/GenBank/DDBJ databases">
        <title>Genome of Flavobacterium soyangense.</title>
        <authorList>
            <person name="Liu Q."/>
            <person name="Xin Y.-H."/>
        </authorList>
    </citation>
    <scope>NUCLEOTIDE SEQUENCE</scope>
    <source>
        <strain evidence="3">CGMCC 1.13493</strain>
    </source>
</reference>
<accession>A0A930UBZ1</accession>
<keyword evidence="1" id="KW-0812">Transmembrane</keyword>
<dbReference type="PANTHER" id="PTHR28008">
    <property type="entry name" value="DOMAIN PROTEIN, PUTATIVE (AFU_ORTHOLOGUE AFUA_3G10980)-RELATED"/>
    <property type="match status" value="1"/>
</dbReference>
<dbReference type="PANTHER" id="PTHR28008:SF1">
    <property type="entry name" value="DOMAIN PROTEIN, PUTATIVE (AFU_ORTHOLOGUE AFUA_3G10980)-RELATED"/>
    <property type="match status" value="1"/>
</dbReference>
<keyword evidence="1" id="KW-0472">Membrane</keyword>
<gene>
    <name evidence="3" type="primary">vanZ</name>
    <name evidence="3" type="ORF">IR213_12260</name>
</gene>
<dbReference type="Pfam" id="PF04892">
    <property type="entry name" value="VanZ"/>
    <property type="match status" value="1"/>
</dbReference>
<dbReference type="InterPro" id="IPR006976">
    <property type="entry name" value="VanZ-like"/>
</dbReference>
<dbReference type="AlphaFoldDB" id="A0A930UBZ1"/>
<feature type="transmembrane region" description="Helical" evidence="1">
    <location>
        <begin position="98"/>
        <end position="118"/>
    </location>
</feature>
<sequence length="128" mass="14873">MLKKIFFWAALFWTLIILYLCLIKASDIPKINVPNFDKAVHAFLHFIFTLLWFFYFKKKIGSLKIYELLIVSLVLSFFFGIAIELMQRYFTTTRTADVFDVIANLSGASIAVIVIVLINKQSRIIDKI</sequence>
<evidence type="ECO:0000256" key="1">
    <source>
        <dbReference type="SAM" id="Phobius"/>
    </source>
</evidence>
<feature type="domain" description="VanZ-like" evidence="2">
    <location>
        <begin position="33"/>
        <end position="118"/>
    </location>
</feature>
<proteinExistence type="predicted"/>
<evidence type="ECO:0000313" key="4">
    <source>
        <dbReference type="Proteomes" id="UP000646211"/>
    </source>
</evidence>
<dbReference type="NCBIfam" id="NF037970">
    <property type="entry name" value="vanZ_1"/>
    <property type="match status" value="1"/>
</dbReference>
<dbReference type="Proteomes" id="UP000646211">
    <property type="component" value="Unassembled WGS sequence"/>
</dbReference>
<keyword evidence="4" id="KW-1185">Reference proteome</keyword>
<keyword evidence="1" id="KW-1133">Transmembrane helix</keyword>
<name>A0A930UBZ1_9FLAO</name>
<feature type="transmembrane region" description="Helical" evidence="1">
    <location>
        <begin position="68"/>
        <end position="86"/>
    </location>
</feature>